<dbReference type="NCBIfam" id="TIGR00350">
    <property type="entry name" value="lytR_cpsA_psr"/>
    <property type="match status" value="1"/>
</dbReference>
<dbReference type="InterPro" id="IPR050922">
    <property type="entry name" value="LytR/CpsA/Psr_CW_biosynth"/>
</dbReference>
<reference evidence="4" key="1">
    <citation type="submission" date="2019-11" db="EMBL/GenBank/DDBJ databases">
        <authorList>
            <person name="Feng L."/>
        </authorList>
    </citation>
    <scope>NUCLEOTIDE SEQUENCE</scope>
    <source>
        <strain evidence="4">BhanseniiLFYP23</strain>
    </source>
</reference>
<dbReference type="AlphaFoldDB" id="A0A6N2RE96"/>
<gene>
    <name evidence="4" type="primary">msrR</name>
    <name evidence="4" type="ORF">BHLFYP23_01575</name>
</gene>
<dbReference type="PANTHER" id="PTHR33392">
    <property type="entry name" value="POLYISOPRENYL-TEICHOIC ACID--PEPTIDOGLYCAN TEICHOIC ACID TRANSFERASE TAGU"/>
    <property type="match status" value="1"/>
</dbReference>
<accession>A0A6N2RE96</accession>
<feature type="domain" description="Cell envelope-related transcriptional attenuator" evidence="3">
    <location>
        <begin position="78"/>
        <end position="237"/>
    </location>
</feature>
<dbReference type="Gene3D" id="3.40.630.190">
    <property type="entry name" value="LCP protein"/>
    <property type="match status" value="1"/>
</dbReference>
<dbReference type="PANTHER" id="PTHR33392:SF6">
    <property type="entry name" value="POLYISOPRENYL-TEICHOIC ACID--PEPTIDOGLYCAN TEICHOIC ACID TRANSFERASE TAGU"/>
    <property type="match status" value="1"/>
</dbReference>
<dbReference type="EMBL" id="CACRSY010000005">
    <property type="protein sequence ID" value="VYS78974.1"/>
    <property type="molecule type" value="Genomic_DNA"/>
</dbReference>
<evidence type="ECO:0000256" key="1">
    <source>
        <dbReference type="ARBA" id="ARBA00006068"/>
    </source>
</evidence>
<evidence type="ECO:0000256" key="2">
    <source>
        <dbReference type="SAM" id="Phobius"/>
    </source>
</evidence>
<dbReference type="Pfam" id="PF03816">
    <property type="entry name" value="LytR_cpsA_psr"/>
    <property type="match status" value="1"/>
</dbReference>
<protein>
    <submittedName>
        <fullName evidence="4">Regulatory protein MsrR</fullName>
    </submittedName>
</protein>
<feature type="transmembrane region" description="Helical" evidence="2">
    <location>
        <begin position="12"/>
        <end position="35"/>
    </location>
</feature>
<keyword evidence="2" id="KW-0812">Transmembrane</keyword>
<evidence type="ECO:0000259" key="3">
    <source>
        <dbReference type="Pfam" id="PF03816"/>
    </source>
</evidence>
<evidence type="ECO:0000313" key="4">
    <source>
        <dbReference type="EMBL" id="VYS78974.1"/>
    </source>
</evidence>
<comment type="similarity">
    <text evidence="1">Belongs to the LytR/CpsA/Psr (LCP) family.</text>
</comment>
<keyword evidence="2" id="KW-1133">Transmembrane helix</keyword>
<proteinExistence type="inferred from homology"/>
<dbReference type="RefSeq" id="WP_156341851.1">
    <property type="nucleotide sequence ID" value="NZ_CACRSY010000005.1"/>
</dbReference>
<keyword evidence="2" id="KW-0472">Membrane</keyword>
<dbReference type="InterPro" id="IPR004474">
    <property type="entry name" value="LytR_CpsA_psr"/>
</dbReference>
<name>A0A6N2RE96_BLAHA</name>
<sequence>MKKQKKKYKLVGKIVVGILIIVLLFVSAGSGFLWLSLNKIHKVEGYERKKNENTFQDKDVLNILLIGEDRRPEEGRTRSDSIIIMTVDKENKVIKLTSLMRDLYVQIPGYSGSKISTAYVRGGIQLLEETIKQNFDIHIDGSIRVDFSDFRSVIDSIGGIELNIREDEIDVLNTYIKECNKIFGENENSNLVKKSGVQKLNGLQVLAHSRSRYIETGDFGRTERQREILIAVSEQIKKLEIWHTLKTAYSVLPLLTTDMGNIDLLKLGISICETGVNNIETHNIPVEASFEFDNIEGMDVMVPDLDICKQALNRIIYGE</sequence>
<organism evidence="4">
    <name type="scientific">Blautia hansenii</name>
    <name type="common">Ruminococcus hansenii</name>
    <dbReference type="NCBI Taxonomy" id="1322"/>
    <lineage>
        <taxon>Bacteria</taxon>
        <taxon>Bacillati</taxon>
        <taxon>Bacillota</taxon>
        <taxon>Clostridia</taxon>
        <taxon>Lachnospirales</taxon>
        <taxon>Lachnospiraceae</taxon>
        <taxon>Blautia</taxon>
    </lineage>
</organism>